<comment type="caution">
    <text evidence="2">The sequence shown here is derived from an EMBL/GenBank/DDBJ whole genome shotgun (WGS) entry which is preliminary data.</text>
</comment>
<evidence type="ECO:0000313" key="3">
    <source>
        <dbReference type="Proteomes" id="UP000317046"/>
    </source>
</evidence>
<sequence>MHHRQVRPPRQLVGDEPAHHRRVDHPLVRVHPALCHARPLVRPAGPRRHLGRAGPAWRSRDSLTRARLRAPLLFRPRRDGARVLRLGAEHPGTG</sequence>
<gene>
    <name evidence="2" type="ORF">CCE01nite_10120</name>
</gene>
<evidence type="ECO:0000256" key="1">
    <source>
        <dbReference type="SAM" id="MobiDB-lite"/>
    </source>
</evidence>
<dbReference type="AlphaFoldDB" id="A0A4Y3KSU6"/>
<feature type="region of interest" description="Disordered" evidence="1">
    <location>
        <begin position="1"/>
        <end position="25"/>
    </location>
</feature>
<proteinExistence type="predicted"/>
<protein>
    <submittedName>
        <fullName evidence="2">Uncharacterized protein</fullName>
    </submittedName>
</protein>
<evidence type="ECO:0000313" key="2">
    <source>
        <dbReference type="EMBL" id="GEA87063.1"/>
    </source>
</evidence>
<name>A0A4Y3KSU6_9CELL</name>
<organism evidence="2 3">
    <name type="scientific">Cellulomonas cellasea</name>
    <dbReference type="NCBI Taxonomy" id="43670"/>
    <lineage>
        <taxon>Bacteria</taxon>
        <taxon>Bacillati</taxon>
        <taxon>Actinomycetota</taxon>
        <taxon>Actinomycetes</taxon>
        <taxon>Micrococcales</taxon>
        <taxon>Cellulomonadaceae</taxon>
        <taxon>Cellulomonas</taxon>
    </lineage>
</organism>
<dbReference type="EMBL" id="BJLR01000010">
    <property type="protein sequence ID" value="GEA87063.1"/>
    <property type="molecule type" value="Genomic_DNA"/>
</dbReference>
<dbReference type="Proteomes" id="UP000317046">
    <property type="component" value="Unassembled WGS sequence"/>
</dbReference>
<accession>A0A4Y3KSU6</accession>
<keyword evidence="3" id="KW-1185">Reference proteome</keyword>
<reference evidence="2" key="1">
    <citation type="submission" date="2019-06" db="EMBL/GenBank/DDBJ databases">
        <title>Whole genome shotgun sequence of Cellulomonas cellasea NBRC 3753.</title>
        <authorList>
            <person name="Hosoyama A."/>
            <person name="Uohara A."/>
            <person name="Ohji S."/>
            <person name="Ichikawa N."/>
        </authorList>
    </citation>
    <scope>NUCLEOTIDE SEQUENCE [LARGE SCALE GENOMIC DNA]</scope>
    <source>
        <strain evidence="2">NBRC 3753</strain>
    </source>
</reference>